<gene>
    <name evidence="4" type="ORF">ETSY1_40020</name>
</gene>
<evidence type="ECO:0000256" key="3">
    <source>
        <dbReference type="ARBA" id="ARBA00023237"/>
    </source>
</evidence>
<dbReference type="HOGENOM" id="CLU_2583162_0_0_7"/>
<dbReference type="Proteomes" id="UP000019141">
    <property type="component" value="Unassembled WGS sequence"/>
</dbReference>
<comment type="caution">
    <text evidence="4">The sequence shown here is derived from an EMBL/GenBank/DDBJ whole genome shotgun (WGS) entry which is preliminary data.</text>
</comment>
<evidence type="ECO:0000256" key="2">
    <source>
        <dbReference type="ARBA" id="ARBA00023136"/>
    </source>
</evidence>
<evidence type="ECO:0000313" key="4">
    <source>
        <dbReference type="EMBL" id="ETW93254.1"/>
    </source>
</evidence>
<dbReference type="AlphaFoldDB" id="W4L5V6"/>
<dbReference type="GO" id="GO:0009279">
    <property type="term" value="C:cell outer membrane"/>
    <property type="evidence" value="ECO:0007669"/>
    <property type="project" value="UniProtKB-SubCell"/>
</dbReference>
<name>W4L5V6_ENTF1</name>
<keyword evidence="3" id="KW-0998">Cell outer membrane</keyword>
<sequence length="80" mass="9241">MSLGKLSYELDYISRNFLDRGNLDPVDNRLLHHLRLTVTPLDKHLTMTFEAKNLTDNQVGDFRGFPLPGRSFFATIEGRF</sequence>
<accession>W4L5V6</accession>
<protein>
    <submittedName>
        <fullName evidence="4">Uncharacterized protein</fullName>
    </submittedName>
</protein>
<keyword evidence="5" id="KW-1185">Reference proteome</keyword>
<comment type="subcellular location">
    <subcellularLocation>
        <location evidence="1">Cell outer membrane</location>
    </subcellularLocation>
</comment>
<dbReference type="EMBL" id="AZHW01001272">
    <property type="protein sequence ID" value="ETW93254.1"/>
    <property type="molecule type" value="Genomic_DNA"/>
</dbReference>
<evidence type="ECO:0000256" key="1">
    <source>
        <dbReference type="ARBA" id="ARBA00004442"/>
    </source>
</evidence>
<evidence type="ECO:0000313" key="5">
    <source>
        <dbReference type="Proteomes" id="UP000019141"/>
    </source>
</evidence>
<proteinExistence type="predicted"/>
<dbReference type="InterPro" id="IPR036942">
    <property type="entry name" value="Beta-barrel_TonB_sf"/>
</dbReference>
<reference evidence="4 5" key="1">
    <citation type="journal article" date="2014" name="Nature">
        <title>An environmental bacterial taxon with a large and distinct metabolic repertoire.</title>
        <authorList>
            <person name="Wilson M.C."/>
            <person name="Mori T."/>
            <person name="Ruckert C."/>
            <person name="Uria A.R."/>
            <person name="Helf M.J."/>
            <person name="Takada K."/>
            <person name="Gernert C."/>
            <person name="Steffens U.A."/>
            <person name="Heycke N."/>
            <person name="Schmitt S."/>
            <person name="Rinke C."/>
            <person name="Helfrich E.J."/>
            <person name="Brachmann A.O."/>
            <person name="Gurgui C."/>
            <person name="Wakimoto T."/>
            <person name="Kracht M."/>
            <person name="Crusemann M."/>
            <person name="Hentschel U."/>
            <person name="Abe I."/>
            <person name="Matsunaga S."/>
            <person name="Kalinowski J."/>
            <person name="Takeyama H."/>
            <person name="Piel J."/>
        </authorList>
    </citation>
    <scope>NUCLEOTIDE SEQUENCE [LARGE SCALE GENOMIC DNA]</scope>
    <source>
        <strain evidence="5">TSY1</strain>
    </source>
</reference>
<keyword evidence="2" id="KW-0472">Membrane</keyword>
<organism evidence="4 5">
    <name type="scientific">Entotheonella factor</name>
    <dbReference type="NCBI Taxonomy" id="1429438"/>
    <lineage>
        <taxon>Bacteria</taxon>
        <taxon>Pseudomonadati</taxon>
        <taxon>Nitrospinota/Tectimicrobiota group</taxon>
        <taxon>Candidatus Tectimicrobiota</taxon>
        <taxon>Candidatus Entotheonellia</taxon>
        <taxon>Candidatus Entotheonellales</taxon>
        <taxon>Candidatus Entotheonellaceae</taxon>
        <taxon>Candidatus Entotheonella</taxon>
    </lineage>
</organism>
<dbReference type="SUPFAM" id="SSF56935">
    <property type="entry name" value="Porins"/>
    <property type="match status" value="1"/>
</dbReference>
<dbReference type="Gene3D" id="2.40.170.20">
    <property type="entry name" value="TonB-dependent receptor, beta-barrel domain"/>
    <property type="match status" value="1"/>
</dbReference>